<comment type="caution">
    <text evidence="2">The sequence shown here is derived from an EMBL/GenBank/DDBJ whole genome shotgun (WGS) entry which is preliminary data.</text>
</comment>
<keyword evidence="3" id="KW-1185">Reference proteome</keyword>
<organism evidence="2 3">
    <name type="scientific">Ephemerocybe angulata</name>
    <dbReference type="NCBI Taxonomy" id="980116"/>
    <lineage>
        <taxon>Eukaryota</taxon>
        <taxon>Fungi</taxon>
        <taxon>Dikarya</taxon>
        <taxon>Basidiomycota</taxon>
        <taxon>Agaricomycotina</taxon>
        <taxon>Agaricomycetes</taxon>
        <taxon>Agaricomycetidae</taxon>
        <taxon>Agaricales</taxon>
        <taxon>Agaricineae</taxon>
        <taxon>Psathyrellaceae</taxon>
        <taxon>Ephemerocybe</taxon>
    </lineage>
</organism>
<reference evidence="2 3" key="1">
    <citation type="submission" date="2020-07" db="EMBL/GenBank/DDBJ databases">
        <title>Comparative genomics of pyrophilous fungi reveals a link between fire events and developmental genes.</title>
        <authorList>
            <consortium name="DOE Joint Genome Institute"/>
            <person name="Steindorff A.S."/>
            <person name="Carver A."/>
            <person name="Calhoun S."/>
            <person name="Stillman K."/>
            <person name="Liu H."/>
            <person name="Lipzen A."/>
            <person name="Pangilinan J."/>
            <person name="Labutti K."/>
            <person name="Bruns T.D."/>
            <person name="Grigoriev I.V."/>
        </authorList>
    </citation>
    <scope>NUCLEOTIDE SEQUENCE [LARGE SCALE GENOMIC DNA]</scope>
    <source>
        <strain evidence="2 3">CBS 144469</strain>
    </source>
</reference>
<evidence type="ECO:0000313" key="3">
    <source>
        <dbReference type="Proteomes" id="UP000521943"/>
    </source>
</evidence>
<feature type="compositionally biased region" description="Low complexity" evidence="1">
    <location>
        <begin position="222"/>
        <end position="251"/>
    </location>
</feature>
<evidence type="ECO:0000256" key="1">
    <source>
        <dbReference type="SAM" id="MobiDB-lite"/>
    </source>
</evidence>
<accession>A0A8H6I811</accession>
<feature type="compositionally biased region" description="Basic and acidic residues" evidence="1">
    <location>
        <begin position="128"/>
        <end position="138"/>
    </location>
</feature>
<dbReference type="Proteomes" id="UP000521943">
    <property type="component" value="Unassembled WGS sequence"/>
</dbReference>
<feature type="region of interest" description="Disordered" evidence="1">
    <location>
        <begin position="187"/>
        <end position="321"/>
    </location>
</feature>
<feature type="compositionally biased region" description="Basic and acidic residues" evidence="1">
    <location>
        <begin position="275"/>
        <end position="289"/>
    </location>
</feature>
<dbReference type="EMBL" id="JACGCI010000015">
    <property type="protein sequence ID" value="KAF6759577.1"/>
    <property type="molecule type" value="Genomic_DNA"/>
</dbReference>
<protein>
    <submittedName>
        <fullName evidence="2">Uncharacterized protein</fullName>
    </submittedName>
</protein>
<evidence type="ECO:0000313" key="2">
    <source>
        <dbReference type="EMBL" id="KAF6759577.1"/>
    </source>
</evidence>
<proteinExistence type="predicted"/>
<sequence length="426" mass="46242">MLLPGLAPSAASVYAVKQVDRRLIQSYIPPERAIICMAEVNALSGKVFGNPAKACVRCWFSRISVYNRNLSERFFTGDEQEGPRSEELERVCQALGLFPTLEICKTVLHRPRHNLDTVLDSFSCPQRPPERRARQKGDDSGLWPWLWIMASICSALQMARWSLGLATTRLRGSFRADVFFVSSNDYAPEQRARQPPPPARASQTPPPQQAVVPSPTHPPLLPTSTPKPTGTSASKPTARKAAASNKASTSTPTPPPHSPAGASSSWPISPHTPTQHRDQKQGASKDHKAAPIRCTRAPSSAREEDSDEEPGQHGDDDEAYVHAPAMPTPLASTNTSSQSYTSDALLIHFNSTHTYISGTTEPASSRMLPIATRLFSTTSPPKSAPTPLALLTSFPFPARWIGSSAAIQETASNVCWTNYLAHPVDG</sequence>
<gene>
    <name evidence="2" type="ORF">DFP72DRAFT_844272</name>
</gene>
<feature type="region of interest" description="Disordered" evidence="1">
    <location>
        <begin position="119"/>
        <end position="138"/>
    </location>
</feature>
<name>A0A8H6I811_9AGAR</name>
<feature type="compositionally biased region" description="Pro residues" evidence="1">
    <location>
        <begin position="194"/>
        <end position="208"/>
    </location>
</feature>
<dbReference type="AlphaFoldDB" id="A0A8H6I811"/>